<evidence type="ECO:0000313" key="2">
    <source>
        <dbReference type="EMBL" id="KAI3917973.1"/>
    </source>
</evidence>
<reference evidence="2" key="1">
    <citation type="submission" date="2022-04" db="EMBL/GenBank/DDBJ databases">
        <title>A functionally conserved STORR gene fusion in Papaver species that diverged 16.8 million years ago.</title>
        <authorList>
            <person name="Catania T."/>
        </authorList>
    </citation>
    <scope>NUCLEOTIDE SEQUENCE</scope>
    <source>
        <strain evidence="2">S-188037</strain>
    </source>
</reference>
<protein>
    <submittedName>
        <fullName evidence="2">Uncharacterized protein</fullName>
    </submittedName>
</protein>
<comment type="caution">
    <text evidence="2">The sequence shown here is derived from an EMBL/GenBank/DDBJ whole genome shotgun (WGS) entry which is preliminary data.</text>
</comment>
<keyword evidence="3" id="KW-1185">Reference proteome</keyword>
<evidence type="ECO:0000313" key="3">
    <source>
        <dbReference type="Proteomes" id="UP001202328"/>
    </source>
</evidence>
<gene>
    <name evidence="2" type="ORF">MKW98_000207</name>
</gene>
<dbReference type="Proteomes" id="UP001202328">
    <property type="component" value="Unassembled WGS sequence"/>
</dbReference>
<keyword evidence="1" id="KW-0812">Transmembrane</keyword>
<dbReference type="EMBL" id="JAJJMB010008958">
    <property type="protein sequence ID" value="KAI3917973.1"/>
    <property type="molecule type" value="Genomic_DNA"/>
</dbReference>
<feature type="transmembrane region" description="Helical" evidence="1">
    <location>
        <begin position="90"/>
        <end position="109"/>
    </location>
</feature>
<sequence>MEKKTTTKRRESEISKAAERGFLPHPRHLRCSSHHLLIQPYLHHHQNPYLYALLLLGQQQLFSEPQLPTRDHTWTKNNAISATPAVASGWVPICLISLNRFYIIFMIYSKIKRPKFGKKARKLTSVVKKRRKQQAMFKKKDFNCTPISGFQRVLIGFVLGSKQSLPDEESSLLPSFKTKQRYLQRKPDTSLKGAPSNAISFPHSFSASCGMRGTLNLAATQTKYNCYCKKFKIKLLTTFGECIQVHQREWLKFSDPNAARSSFKHVILNKKEYWSLKTETIWESLRTYTERLAMQNTVKQLLKCAIRRESKELHT</sequence>
<proteinExistence type="predicted"/>
<keyword evidence="1" id="KW-0472">Membrane</keyword>
<evidence type="ECO:0000256" key="1">
    <source>
        <dbReference type="SAM" id="Phobius"/>
    </source>
</evidence>
<name>A0AAD4XJF2_9MAGN</name>
<organism evidence="2 3">
    <name type="scientific">Papaver atlanticum</name>
    <dbReference type="NCBI Taxonomy" id="357466"/>
    <lineage>
        <taxon>Eukaryota</taxon>
        <taxon>Viridiplantae</taxon>
        <taxon>Streptophyta</taxon>
        <taxon>Embryophyta</taxon>
        <taxon>Tracheophyta</taxon>
        <taxon>Spermatophyta</taxon>
        <taxon>Magnoliopsida</taxon>
        <taxon>Ranunculales</taxon>
        <taxon>Papaveraceae</taxon>
        <taxon>Papaveroideae</taxon>
        <taxon>Papaver</taxon>
    </lineage>
</organism>
<dbReference type="AlphaFoldDB" id="A0AAD4XJF2"/>
<accession>A0AAD4XJF2</accession>
<keyword evidence="1" id="KW-1133">Transmembrane helix</keyword>